<feature type="chain" id="PRO_5038578694" description="Glucan-binding protein C/Surface antigen I/II V-domain domain-containing protein" evidence="3">
    <location>
        <begin position="20"/>
        <end position="1310"/>
    </location>
</feature>
<keyword evidence="1" id="KW-0175">Coiled coil</keyword>
<feature type="compositionally biased region" description="Basic and acidic residues" evidence="2">
    <location>
        <begin position="824"/>
        <end position="844"/>
    </location>
</feature>
<name>A0A7Z0M5E0_9STRE</name>
<sequence>MKKTFVVSSLLLAPTLIVAQEIQAEEHSENPEASLGTYNSALEAAKNEGIILVQEDPQTVSTESDRNQAYQQQTKELQEATKQYALEKEQYAVDLANYEAALKEINQHQEAEANRKKEETAAQAQYQQELATYEKEQAQYQANLENYQKQEALNKQLKENYQTELATFEKELTDYQVKEQSYQKEKTEQEQAQKSFQEKQAQYEKELSLYQEANKAYQTALAKAQEDSQKDGFLSQVYAQYLIAKSEPNATVHFEGVKSFIAPSHDFGSGLDGVAGTINKLPLTKEATLFKGVGSETPAGSGDGYGLILEKNQPIRVSYTNLANTSYNGQKITRLDYTYELLSTFAEDGKATAFIYTDPTKTIYVGTHGNNQGQVDFAIRQTMTYFFEDGSPVVFDKDKTALLSFASRNNSFEFGEQEFVQLDANLSFIPITGSSVSGENGYVAVRGSNNSKADGSKFDRSEWDQDGHSNEYYGAGVALATGGEISFTFGIRYNPNDIQKSANPSRLRDRSRQWFTVNADIKASGLIQREKPGNPPVAPIKPELLTKKLEAPKKPLQPKEPAYATVSQPVQPKKPELKIIPALQPLTVTAIKPTAPKAPVVFLHQVLYKTPSVTQPTKPSTDVSKEKPTNPVKQPLPKPSTDDSKQEQTKPVQQPLPKPSTDDSKQEQTKPVQQPIPKPNADTSKTKPTSPVKQPLPKPSTDTSKQEQAKPVKQPLPKPNTDASKSRPLRPIKRPLAPVSIKPSTNTRPVVSYPVDTRIYPTPAFNYNQSPGIRYTQPYVPSVPVTYPSYVLSWTNQNGSTTNSANLNSTPQKVTNNTQKKGKPKEPPKPQNIVKDRNGDPIDSKDYFGINTEISKKSGDQQKLIAFIEKVGKEVREKNKNLKHNKKLYSDTVNRDIATALAYMDYNDSKLQKLLTVFGSAPKGNVSKKGMKILRNNHINNNAKIDLSHTMATLASTYHHSPLTSTVKFIGSLGSLPLGGVFAPLPILGFPNPLLSKFHIDSKSTLQLNSFVGDIFTDMNMDDVNADIDSMILARHPKFKNLPMDQRIIKYYSQPNLDSKRKDLFWSLYSNNKAQAQDKAVTEIVTSLLTLGGLGLVGYAKVSGKFKNTAGNVDLLDKELFDGKLKARLKTGRGYYFDPYPSKNKHNSAKNKNSVLVDTIMADSPFFKQLISKRNKTKASTPKSLPKLSLPKFKLPKVSLPKFKLPKIRLPKFKTSKINLPKFKLPKVSLPKFKTSKINLPKFNPPKVSLPKFKTSKINLPKFKTSKINLPKFNPPKISLPKFNPPKISLPKFNPPKISLPKFNPPKISL</sequence>
<feature type="non-terminal residue" evidence="5">
    <location>
        <position position="1310"/>
    </location>
</feature>
<dbReference type="RefSeq" id="WP_322783464.1">
    <property type="nucleotide sequence ID" value="NZ_JACBXX010000070.1"/>
</dbReference>
<organism evidence="5 6">
    <name type="scientific">Streptococcus danieliae</name>
    <dbReference type="NCBI Taxonomy" id="747656"/>
    <lineage>
        <taxon>Bacteria</taxon>
        <taxon>Bacillati</taxon>
        <taxon>Bacillota</taxon>
        <taxon>Bacilli</taxon>
        <taxon>Lactobacillales</taxon>
        <taxon>Streptococcaceae</taxon>
        <taxon>Streptococcus</taxon>
    </lineage>
</organism>
<dbReference type="Proteomes" id="UP000589521">
    <property type="component" value="Unassembled WGS sequence"/>
</dbReference>
<dbReference type="PRINTS" id="PR01217">
    <property type="entry name" value="PRICHEXTENSN"/>
</dbReference>
<feature type="coiled-coil region" evidence="1">
    <location>
        <begin position="67"/>
        <end position="227"/>
    </location>
</feature>
<feature type="compositionally biased region" description="Polar residues" evidence="2">
    <location>
        <begin position="612"/>
        <end position="622"/>
    </location>
</feature>
<feature type="region of interest" description="Disordered" evidence="2">
    <location>
        <begin position="612"/>
        <end position="750"/>
    </location>
</feature>
<proteinExistence type="predicted"/>
<evidence type="ECO:0000313" key="6">
    <source>
        <dbReference type="Proteomes" id="UP000589521"/>
    </source>
</evidence>
<evidence type="ECO:0000259" key="4">
    <source>
        <dbReference type="Pfam" id="PF08363"/>
    </source>
</evidence>
<evidence type="ECO:0000313" key="5">
    <source>
        <dbReference type="EMBL" id="NYS96041.1"/>
    </source>
</evidence>
<comment type="caution">
    <text evidence="5">The sequence shown here is derived from an EMBL/GenBank/DDBJ whole genome shotgun (WGS) entry which is preliminary data.</text>
</comment>
<feature type="signal peptide" evidence="3">
    <location>
        <begin position="1"/>
        <end position="19"/>
    </location>
</feature>
<dbReference type="Pfam" id="PF08363">
    <property type="entry name" value="GbpC"/>
    <property type="match status" value="1"/>
</dbReference>
<keyword evidence="3" id="KW-0732">Signal</keyword>
<gene>
    <name evidence="5" type="ORF">HZY94_02310</name>
</gene>
<dbReference type="InterPro" id="IPR013574">
    <property type="entry name" value="Glucan-bd_C/Surface_Ag-I/II_V"/>
</dbReference>
<dbReference type="Gene3D" id="2.60.530.10">
    <property type="entry name" value="Major cell-surface adhesin PAc"/>
    <property type="match status" value="1"/>
</dbReference>
<dbReference type="SUPFAM" id="SSF74914">
    <property type="entry name" value="V-region of surface antigen I/II (SA I/II, PAC)"/>
    <property type="match status" value="1"/>
</dbReference>
<protein>
    <recommendedName>
        <fullName evidence="4">Glucan-binding protein C/Surface antigen I/II V-domain domain-containing protein</fullName>
    </recommendedName>
</protein>
<dbReference type="EMBL" id="JACBXX010000070">
    <property type="protein sequence ID" value="NYS96041.1"/>
    <property type="molecule type" value="Genomic_DNA"/>
</dbReference>
<accession>A0A7Z0M5E0</accession>
<feature type="domain" description="Glucan-binding protein C/Surface antigen I/II V-domain" evidence="4">
    <location>
        <begin position="299"/>
        <end position="518"/>
    </location>
</feature>
<feature type="compositionally biased region" description="Polar residues" evidence="2">
    <location>
        <begin position="681"/>
        <end position="692"/>
    </location>
</feature>
<reference evidence="5 6" key="1">
    <citation type="submission" date="2020-07" db="EMBL/GenBank/DDBJ databases">
        <title>MOT database genomes.</title>
        <authorList>
            <person name="Joseph S."/>
            <person name="Aduse-Opoku J."/>
            <person name="Hashim A."/>
            <person name="Wade W."/>
            <person name="Curtis M."/>
        </authorList>
    </citation>
    <scope>NUCLEOTIDE SEQUENCE [LARGE SCALE GENOMIC DNA]</scope>
    <source>
        <strain evidence="5 6">STR</strain>
    </source>
</reference>
<feature type="region of interest" description="Disordered" evidence="2">
    <location>
        <begin position="801"/>
        <end position="844"/>
    </location>
</feature>
<feature type="compositionally biased region" description="Polar residues" evidence="2">
    <location>
        <begin position="801"/>
        <end position="819"/>
    </location>
</feature>
<evidence type="ECO:0000256" key="1">
    <source>
        <dbReference type="SAM" id="Coils"/>
    </source>
</evidence>
<dbReference type="InterPro" id="IPR036234">
    <property type="entry name" value="SA_I/II_PAC_V_sf"/>
</dbReference>
<evidence type="ECO:0000256" key="2">
    <source>
        <dbReference type="SAM" id="MobiDB-lite"/>
    </source>
</evidence>
<evidence type="ECO:0000256" key="3">
    <source>
        <dbReference type="SAM" id="SignalP"/>
    </source>
</evidence>